<sequence>MNFKIGVRGFRIFGVRALFLSLWDMLHNGYKKENTEWGTS</sequence>
<dbReference type="EMBL" id="FTNK01000007">
    <property type="protein sequence ID" value="SIR14348.1"/>
    <property type="molecule type" value="Genomic_DNA"/>
</dbReference>
<keyword evidence="2" id="KW-1185">Reference proteome</keyword>
<comment type="caution">
    <text evidence="1">The sequence shown here is derived from an EMBL/GenBank/DDBJ whole genome shotgun (WGS) entry which is preliminary data.</text>
</comment>
<proteinExistence type="predicted"/>
<dbReference type="Proteomes" id="UP000186666">
    <property type="component" value="Unassembled WGS sequence"/>
</dbReference>
<accession>A0ABY1K266</accession>
<organism evidence="1 2">
    <name type="scientific">Paenibacillus macquariensis</name>
    <dbReference type="NCBI Taxonomy" id="948756"/>
    <lineage>
        <taxon>Bacteria</taxon>
        <taxon>Bacillati</taxon>
        <taxon>Bacillota</taxon>
        <taxon>Bacilli</taxon>
        <taxon>Bacillales</taxon>
        <taxon>Paenibacillaceae</taxon>
        <taxon>Paenibacillus</taxon>
    </lineage>
</organism>
<protein>
    <submittedName>
        <fullName evidence="1">Uncharacterized protein</fullName>
    </submittedName>
</protein>
<evidence type="ECO:0000313" key="1">
    <source>
        <dbReference type="EMBL" id="SIR14348.1"/>
    </source>
</evidence>
<evidence type="ECO:0000313" key="2">
    <source>
        <dbReference type="Proteomes" id="UP000186666"/>
    </source>
</evidence>
<reference evidence="1 2" key="1">
    <citation type="submission" date="2017-01" db="EMBL/GenBank/DDBJ databases">
        <authorList>
            <person name="Varghese N."/>
            <person name="Submissions S."/>
        </authorList>
    </citation>
    <scope>NUCLEOTIDE SEQUENCE [LARGE SCALE GENOMIC DNA]</scope>
    <source>
        <strain evidence="1 2">ATCC 23464</strain>
    </source>
</reference>
<name>A0ABY1K266_9BACL</name>
<gene>
    <name evidence="1" type="ORF">SAMN05421578_107252</name>
</gene>